<dbReference type="FunFam" id="3.30.1520.10:FF:000089">
    <property type="entry name" value="neutrophil cytosolic factor 1 isoform X1"/>
    <property type="match status" value="1"/>
</dbReference>
<dbReference type="FunFam" id="2.30.30.40:FF:000121">
    <property type="entry name" value="Neutrophil cytosol factor 1"/>
    <property type="match status" value="1"/>
</dbReference>
<dbReference type="OMA" id="HHMTTTN"/>
<gene>
    <name evidence="7" type="primary">LOC118426515</name>
</gene>
<feature type="compositionally biased region" description="Basic and acidic residues" evidence="3">
    <location>
        <begin position="784"/>
        <end position="796"/>
    </location>
</feature>
<name>A0A9J7LZZ5_BRAFL</name>
<feature type="compositionally biased region" description="Basic and acidic residues" evidence="3">
    <location>
        <begin position="737"/>
        <end position="746"/>
    </location>
</feature>
<dbReference type="InterPro" id="IPR036028">
    <property type="entry name" value="SH3-like_dom_sf"/>
</dbReference>
<dbReference type="AlphaFoldDB" id="A0A9J7LZZ5"/>
<dbReference type="Pfam" id="PF00787">
    <property type="entry name" value="PX"/>
    <property type="match status" value="1"/>
</dbReference>
<dbReference type="GO" id="GO:0016176">
    <property type="term" value="F:superoxide-generating NADPH oxidase activator activity"/>
    <property type="evidence" value="ECO:0000318"/>
    <property type="project" value="GO_Central"/>
</dbReference>
<feature type="compositionally biased region" description="Basic and acidic residues" evidence="3">
    <location>
        <begin position="811"/>
        <end position="823"/>
    </location>
</feature>
<dbReference type="PANTHER" id="PTHR15706:SF23">
    <property type="entry name" value="NEUTROPHIL CYTOSOL FACTOR 1-LIKE"/>
    <property type="match status" value="1"/>
</dbReference>
<evidence type="ECO:0000256" key="3">
    <source>
        <dbReference type="SAM" id="MobiDB-lite"/>
    </source>
</evidence>
<dbReference type="SUPFAM" id="SSF50044">
    <property type="entry name" value="SH3-domain"/>
    <property type="match status" value="2"/>
</dbReference>
<evidence type="ECO:0000259" key="5">
    <source>
        <dbReference type="PROSITE" id="PS50195"/>
    </source>
</evidence>
<dbReference type="SMART" id="SM00312">
    <property type="entry name" value="PX"/>
    <property type="match status" value="1"/>
</dbReference>
<reference evidence="7" key="3">
    <citation type="submission" date="2025-08" db="UniProtKB">
        <authorList>
            <consortium name="RefSeq"/>
        </authorList>
    </citation>
    <scope>IDENTIFICATION</scope>
</reference>
<organism evidence="6 7">
    <name type="scientific">Branchiostoma floridae</name>
    <name type="common">Florida lancelet</name>
    <name type="synonym">Amphioxus</name>
    <dbReference type="NCBI Taxonomy" id="7739"/>
    <lineage>
        <taxon>Eukaryota</taxon>
        <taxon>Metazoa</taxon>
        <taxon>Chordata</taxon>
        <taxon>Cephalochordata</taxon>
        <taxon>Leptocardii</taxon>
        <taxon>Amphioxiformes</taxon>
        <taxon>Branchiostomatidae</taxon>
        <taxon>Branchiostoma</taxon>
    </lineage>
</organism>
<dbReference type="GeneID" id="118426515"/>
<dbReference type="GO" id="GO:0005737">
    <property type="term" value="C:cytoplasm"/>
    <property type="evidence" value="ECO:0000318"/>
    <property type="project" value="GO_Central"/>
</dbReference>
<feature type="region of interest" description="Disordered" evidence="3">
    <location>
        <begin position="772"/>
        <end position="837"/>
    </location>
</feature>
<dbReference type="PROSITE" id="PS50195">
    <property type="entry name" value="PX"/>
    <property type="match status" value="1"/>
</dbReference>
<dbReference type="RefSeq" id="XP_035691863.1">
    <property type="nucleotide sequence ID" value="XM_035835970.1"/>
</dbReference>
<evidence type="ECO:0000259" key="4">
    <source>
        <dbReference type="PROSITE" id="PS50002"/>
    </source>
</evidence>
<evidence type="ECO:0000256" key="1">
    <source>
        <dbReference type="ARBA" id="ARBA00022443"/>
    </source>
</evidence>
<accession>A0A9J7LZZ5</accession>
<feature type="domain" description="SH3" evidence="4">
    <location>
        <begin position="195"/>
        <end position="254"/>
    </location>
</feature>
<keyword evidence="6" id="KW-1185">Reference proteome</keyword>
<dbReference type="OrthoDB" id="10255964at2759"/>
<feature type="compositionally biased region" description="Low complexity" evidence="3">
    <location>
        <begin position="469"/>
        <end position="478"/>
    </location>
</feature>
<feature type="compositionally biased region" description="Low complexity" evidence="3">
    <location>
        <begin position="668"/>
        <end position="701"/>
    </location>
</feature>
<evidence type="ECO:0000313" key="6">
    <source>
        <dbReference type="Proteomes" id="UP000001554"/>
    </source>
</evidence>
<dbReference type="SMART" id="SM00326">
    <property type="entry name" value="SH3"/>
    <property type="match status" value="2"/>
</dbReference>
<feature type="domain" description="PX" evidence="5">
    <location>
        <begin position="11"/>
        <end position="134"/>
    </location>
</feature>
<dbReference type="KEGG" id="bfo:118426515"/>
<evidence type="ECO:0000256" key="2">
    <source>
        <dbReference type="PROSITE-ProRule" id="PRU00192"/>
    </source>
</evidence>
<dbReference type="SUPFAM" id="SSF64268">
    <property type="entry name" value="PX domain"/>
    <property type="match status" value="1"/>
</dbReference>
<dbReference type="PANTHER" id="PTHR15706">
    <property type="entry name" value="SH3 MULTIPLE DOMAIN"/>
    <property type="match status" value="1"/>
</dbReference>
<dbReference type="PROSITE" id="PS50002">
    <property type="entry name" value="SH3"/>
    <property type="match status" value="2"/>
</dbReference>
<reference evidence="7" key="1">
    <citation type="journal article" date="2016" name="Genome Biol. Evol.">
        <title>Conserved non-coding elements in the most distant genera of cephalochordates: the Goldilocks principle.</title>
        <authorList>
            <person name="Yue J.X."/>
            <person name="Kozmikova I."/>
            <person name="Ono H."/>
            <person name="Nossa C.W."/>
            <person name="Kozmik Z."/>
            <person name="Putnam N.H."/>
            <person name="Yu J.K."/>
            <person name="Holland L.Z."/>
        </authorList>
    </citation>
    <scope>NUCLEOTIDE SEQUENCE</scope>
</reference>
<dbReference type="Proteomes" id="UP000001554">
    <property type="component" value="Chromosome 11"/>
</dbReference>
<reference evidence="6" key="2">
    <citation type="journal article" date="2020" name="Nat. Ecol. Evol.">
        <title>Deeply conserved synteny resolves early events in vertebrate evolution.</title>
        <authorList>
            <person name="Simakov O."/>
            <person name="Marletaz F."/>
            <person name="Yue J.X."/>
            <person name="O'Connell B."/>
            <person name="Jenkins J."/>
            <person name="Brandt A."/>
            <person name="Calef R."/>
            <person name="Tung C.H."/>
            <person name="Huang T.K."/>
            <person name="Schmutz J."/>
            <person name="Satoh N."/>
            <person name="Yu J.K."/>
            <person name="Putnam N.H."/>
            <person name="Green R.E."/>
            <person name="Rokhsar D.S."/>
        </authorList>
    </citation>
    <scope>NUCLEOTIDE SEQUENCE [LARGE SCALE GENOMIC DNA]</scope>
    <source>
        <strain evidence="6">S238N-H82</strain>
    </source>
</reference>
<dbReference type="Pfam" id="PF00018">
    <property type="entry name" value="SH3_1"/>
    <property type="match status" value="2"/>
</dbReference>
<feature type="region of interest" description="Disordered" evidence="3">
    <location>
        <begin position="735"/>
        <end position="760"/>
    </location>
</feature>
<dbReference type="InterPro" id="IPR001452">
    <property type="entry name" value="SH3_domain"/>
</dbReference>
<feature type="compositionally biased region" description="Polar residues" evidence="3">
    <location>
        <begin position="606"/>
        <end position="620"/>
    </location>
</feature>
<dbReference type="InterPro" id="IPR051228">
    <property type="entry name" value="NADPH_Oxidase/PX-Domain"/>
</dbReference>
<keyword evidence="1 2" id="KW-0728">SH3 domain</keyword>
<protein>
    <submittedName>
        <fullName evidence="7">Uncharacterized protein LOC118426515</fullName>
    </submittedName>
</protein>
<evidence type="ECO:0000313" key="7">
    <source>
        <dbReference type="RefSeq" id="XP_035691863.1"/>
    </source>
</evidence>
<feature type="region of interest" description="Disordered" evidence="3">
    <location>
        <begin position="461"/>
        <end position="481"/>
    </location>
</feature>
<dbReference type="Gene3D" id="2.30.30.40">
    <property type="entry name" value="SH3 Domains"/>
    <property type="match status" value="2"/>
</dbReference>
<dbReference type="InterPro" id="IPR036871">
    <property type="entry name" value="PX_dom_sf"/>
</dbReference>
<dbReference type="CDD" id="cd11856">
    <property type="entry name" value="SH3_p47phox_like"/>
    <property type="match status" value="1"/>
</dbReference>
<sequence>MAELGNQRSKRVITGVSLLGIEKRYVPNKHYLYILSVKWSEGSEFIIYRRSSAFFQLHEKLTELFPIETGVVSKKDQKIPALPKQRWFGNEKFKVAERRQTTIDEYCRKVAMAEPKISEHEEVLSFFKTLPVDLNPPPPDPEMPNKTYLTFESKKKQDNGKKEKTGLRHLLHFLTGSSDEEIVSSGDELEISAPILLETYRAIATFTPGGKTEVRLEEGAHVDVVEKNMSGWWLVQVDEKQGWCPASYLEPLDQPEERDEERPNWEGEEFLTTEQYEAQIDDEISFDNGVVVHVIHKLLDGWWIVRYNDKVGYAPCAYLQKYSNPHLPLHKARARIDSDTSTGSFIKKLPPRRSTIRKKTSAHKNAQKQRDLQMYRRKTLEASRRTKLGASKGSSGLEAARENYKRLSHLAEVEEAENAEPYMDMAGIPAATNTDAEGYLLPNDSAKSSGHAYVNESVIEEISDRKSNASSSTSSAEATESRHAYVNDDVLAQRTASSGNVYVNEESLTQAHGAKSDSPADDVWTPAFVSPNTIKAGKKTNNDPPNASVWTPAFVDEEKSKKKFPTNPDYINSNTVASAIGKTKVQNTQFMNLGYVPDAPVPLDSWNPTGPNLNNNSTPSDPAYKNIDVPNNLAVTTRPQPVPSPRTRHRTPVPAPRGTTPTLLRPEGSNSDSSGSNSPKSGRSTPKSGRSSPRSGRLSPSIPARPTAAEIAAKCSPQTKFKILEAQQADTCVVNNTKERDQDQKECPVSPSSPERSPEQPDAAVIDQITAMIGKSSPASQRRNYKETAEMEENRKSNVSVVVSYEEEEGTKETEKSGDERRTSIRIIEYDGPATMV</sequence>
<proteinExistence type="predicted"/>
<feature type="region of interest" description="Disordered" evidence="3">
    <location>
        <begin position="606"/>
        <end position="705"/>
    </location>
</feature>
<dbReference type="Gene3D" id="3.30.1520.10">
    <property type="entry name" value="Phox-like domain"/>
    <property type="match status" value="1"/>
</dbReference>
<dbReference type="GO" id="GO:0035091">
    <property type="term" value="F:phosphatidylinositol binding"/>
    <property type="evidence" value="ECO:0007669"/>
    <property type="project" value="InterPro"/>
</dbReference>
<dbReference type="GO" id="GO:0042554">
    <property type="term" value="P:superoxide anion generation"/>
    <property type="evidence" value="ECO:0000318"/>
    <property type="project" value="GO_Central"/>
</dbReference>
<dbReference type="InterPro" id="IPR001683">
    <property type="entry name" value="PX_dom"/>
</dbReference>
<feature type="domain" description="SH3" evidence="4">
    <location>
        <begin position="265"/>
        <end position="324"/>
    </location>
</feature>